<keyword evidence="1" id="KW-0862">Zinc</keyword>
<keyword evidence="5" id="KW-1185">Reference proteome</keyword>
<dbReference type="InterPro" id="IPR001878">
    <property type="entry name" value="Znf_CCHC"/>
</dbReference>
<keyword evidence="1" id="KW-0479">Metal-binding</keyword>
<proteinExistence type="predicted"/>
<gene>
    <name evidence="4" type="primary">NCL1_30302</name>
    <name evidence="4" type="ORF">TNIN_463211</name>
</gene>
<organism evidence="4 5">
    <name type="scientific">Trichonephila inaurata madagascariensis</name>
    <dbReference type="NCBI Taxonomy" id="2747483"/>
    <lineage>
        <taxon>Eukaryota</taxon>
        <taxon>Metazoa</taxon>
        <taxon>Ecdysozoa</taxon>
        <taxon>Arthropoda</taxon>
        <taxon>Chelicerata</taxon>
        <taxon>Arachnida</taxon>
        <taxon>Araneae</taxon>
        <taxon>Araneomorphae</taxon>
        <taxon>Entelegynae</taxon>
        <taxon>Araneoidea</taxon>
        <taxon>Nephilidae</taxon>
        <taxon>Trichonephila</taxon>
        <taxon>Trichonephila inaurata</taxon>
    </lineage>
</organism>
<reference evidence="4" key="1">
    <citation type="submission" date="2020-08" db="EMBL/GenBank/DDBJ databases">
        <title>Multicomponent nature underlies the extraordinary mechanical properties of spider dragline silk.</title>
        <authorList>
            <person name="Kono N."/>
            <person name="Nakamura H."/>
            <person name="Mori M."/>
            <person name="Yoshida Y."/>
            <person name="Ohtoshi R."/>
            <person name="Malay A.D."/>
            <person name="Moran D.A.P."/>
            <person name="Tomita M."/>
            <person name="Numata K."/>
            <person name="Arakawa K."/>
        </authorList>
    </citation>
    <scope>NUCLEOTIDE SEQUENCE</scope>
</reference>
<dbReference type="EMBL" id="BMAV01020666">
    <property type="protein sequence ID" value="GFY74304.1"/>
    <property type="molecule type" value="Genomic_DNA"/>
</dbReference>
<dbReference type="GO" id="GO:0008270">
    <property type="term" value="F:zinc ion binding"/>
    <property type="evidence" value="ECO:0007669"/>
    <property type="project" value="UniProtKB-KW"/>
</dbReference>
<accession>A0A8X6YMJ5</accession>
<keyword evidence="1" id="KW-0863">Zinc-finger</keyword>
<comment type="caution">
    <text evidence="4">The sequence shown here is derived from an EMBL/GenBank/DDBJ whole genome shotgun (WGS) entry which is preliminary data.</text>
</comment>
<feature type="compositionally biased region" description="Basic residues" evidence="2">
    <location>
        <begin position="17"/>
        <end position="30"/>
    </location>
</feature>
<protein>
    <submittedName>
        <fullName evidence="4">CCHC-type domain-containing protein</fullName>
    </submittedName>
</protein>
<feature type="region of interest" description="Disordered" evidence="2">
    <location>
        <begin position="17"/>
        <end position="46"/>
    </location>
</feature>
<evidence type="ECO:0000256" key="2">
    <source>
        <dbReference type="SAM" id="MobiDB-lite"/>
    </source>
</evidence>
<name>A0A8X6YMJ5_9ARAC</name>
<evidence type="ECO:0000313" key="4">
    <source>
        <dbReference type="EMBL" id="GFY74304.1"/>
    </source>
</evidence>
<evidence type="ECO:0000313" key="5">
    <source>
        <dbReference type="Proteomes" id="UP000886998"/>
    </source>
</evidence>
<feature type="domain" description="CCHC-type" evidence="3">
    <location>
        <begin position="58"/>
        <end position="73"/>
    </location>
</feature>
<dbReference type="Proteomes" id="UP000886998">
    <property type="component" value="Unassembled WGS sequence"/>
</dbReference>
<dbReference type="AlphaFoldDB" id="A0A8X6YMJ5"/>
<feature type="compositionally biased region" description="Polar residues" evidence="2">
    <location>
        <begin position="36"/>
        <end position="46"/>
    </location>
</feature>
<dbReference type="InterPro" id="IPR036875">
    <property type="entry name" value="Znf_CCHC_sf"/>
</dbReference>
<dbReference type="PROSITE" id="PS50158">
    <property type="entry name" value="ZF_CCHC"/>
    <property type="match status" value="1"/>
</dbReference>
<sequence>MGGINMPKDQKISHIMKKGWLKISTRPRPRPRQENRPTQQDTGSKTDLWRTSYNVPICFHCGRPGHVPRFCRKRRRVLSAAKQRRGIRIRWDSVSFSDMVMILNLITSVIEVIRRTLDSIHNAVYQDFHLITQLLGPVRKIKTSDRPSGGKGYTAWEVRPQ</sequence>
<evidence type="ECO:0000259" key="3">
    <source>
        <dbReference type="PROSITE" id="PS50158"/>
    </source>
</evidence>
<dbReference type="SUPFAM" id="SSF57756">
    <property type="entry name" value="Retrovirus zinc finger-like domains"/>
    <property type="match status" value="1"/>
</dbReference>
<dbReference type="GO" id="GO:0003676">
    <property type="term" value="F:nucleic acid binding"/>
    <property type="evidence" value="ECO:0007669"/>
    <property type="project" value="InterPro"/>
</dbReference>
<evidence type="ECO:0000256" key="1">
    <source>
        <dbReference type="PROSITE-ProRule" id="PRU00047"/>
    </source>
</evidence>